<proteinExistence type="predicted"/>
<keyword evidence="2" id="KW-1185">Reference proteome</keyword>
<reference evidence="1 2" key="1">
    <citation type="submission" date="2018-05" db="EMBL/GenBank/DDBJ databases">
        <title>Complete genome sequence of sponge-derived Streptomyces sp. HNM0039.</title>
        <authorList>
            <person name="Huang X."/>
            <person name="Zhou S."/>
        </authorList>
    </citation>
    <scope>NUCLEOTIDE SEQUENCE [LARGE SCALE GENOMIC DNA]</scope>
    <source>
        <strain evidence="1 2">HNM0039</strain>
    </source>
</reference>
<dbReference type="InterPro" id="IPR052552">
    <property type="entry name" value="YeaO-like"/>
</dbReference>
<evidence type="ECO:0000313" key="2">
    <source>
        <dbReference type="Proteomes" id="UP000244900"/>
    </source>
</evidence>
<gene>
    <name evidence="1" type="ORF">DDW44_24865</name>
</gene>
<dbReference type="OrthoDB" id="9790745at2"/>
<dbReference type="RefSeq" id="WP_108907804.1">
    <property type="nucleotide sequence ID" value="NZ_CP029188.1"/>
</dbReference>
<evidence type="ECO:0000313" key="1">
    <source>
        <dbReference type="EMBL" id="AWI31650.1"/>
    </source>
</evidence>
<dbReference type="PANTHER" id="PTHR36849:SF1">
    <property type="entry name" value="CYTOPLASMIC PROTEIN"/>
    <property type="match status" value="1"/>
</dbReference>
<dbReference type="AlphaFoldDB" id="A0A2S1SZ00"/>
<dbReference type="Pfam" id="PF22752">
    <property type="entry name" value="DUF488-N3i"/>
    <property type="match status" value="1"/>
</dbReference>
<dbReference type="KEGG" id="stir:DDW44_24865"/>
<dbReference type="PANTHER" id="PTHR36849">
    <property type="entry name" value="CYTOPLASMIC PROTEIN-RELATED"/>
    <property type="match status" value="1"/>
</dbReference>
<protein>
    <submittedName>
        <fullName evidence="1">DUF488 domain-containing protein</fullName>
    </submittedName>
</protein>
<accession>A0A2S1SZ00</accession>
<dbReference type="Proteomes" id="UP000244900">
    <property type="component" value="Chromosome"/>
</dbReference>
<name>A0A2S1SZ00_9ACTN</name>
<organism evidence="1 2">
    <name type="scientific">Streptomyces tirandamycinicus</name>
    <dbReference type="NCBI Taxonomy" id="2174846"/>
    <lineage>
        <taxon>Bacteria</taxon>
        <taxon>Bacillati</taxon>
        <taxon>Actinomycetota</taxon>
        <taxon>Actinomycetes</taxon>
        <taxon>Kitasatosporales</taxon>
        <taxon>Streptomycetaceae</taxon>
        <taxon>Streptomyces</taxon>
    </lineage>
</organism>
<dbReference type="EMBL" id="CP029188">
    <property type="protein sequence ID" value="AWI31650.1"/>
    <property type="molecule type" value="Genomic_DNA"/>
</dbReference>
<sequence>MATIRVRRVFDDPGPADGVRVLVDRLWPRGVSKERAAVDAWLKDVAPSGELRGWYHQDRSRYEEFDARYRRELAAGPAAQALERLRGLVRGGPVTLVTSVKSVEGSHVPTLVALLEESAPPPEGR</sequence>